<name>A0A9K3EDV1_HELAN</name>
<gene>
    <name evidence="1" type="ORF">HanXRQr2_Chr14g0669261</name>
</gene>
<proteinExistence type="predicted"/>
<keyword evidence="2" id="KW-1185">Reference proteome</keyword>
<evidence type="ECO:0000313" key="1">
    <source>
        <dbReference type="EMBL" id="KAF5771320.1"/>
    </source>
</evidence>
<dbReference type="Gramene" id="mRNA:HanXRQr2_Chr14g0669261">
    <property type="protein sequence ID" value="CDS:HanXRQr2_Chr14g0669261.1"/>
    <property type="gene ID" value="HanXRQr2_Chr14g0669261"/>
</dbReference>
<accession>A0A9K3EDV1</accession>
<organism evidence="1 2">
    <name type="scientific">Helianthus annuus</name>
    <name type="common">Common sunflower</name>
    <dbReference type="NCBI Taxonomy" id="4232"/>
    <lineage>
        <taxon>Eukaryota</taxon>
        <taxon>Viridiplantae</taxon>
        <taxon>Streptophyta</taxon>
        <taxon>Embryophyta</taxon>
        <taxon>Tracheophyta</taxon>
        <taxon>Spermatophyta</taxon>
        <taxon>Magnoliopsida</taxon>
        <taxon>eudicotyledons</taxon>
        <taxon>Gunneridae</taxon>
        <taxon>Pentapetalae</taxon>
        <taxon>asterids</taxon>
        <taxon>campanulids</taxon>
        <taxon>Asterales</taxon>
        <taxon>Asteraceae</taxon>
        <taxon>Asteroideae</taxon>
        <taxon>Heliantheae alliance</taxon>
        <taxon>Heliantheae</taxon>
        <taxon>Helianthus</taxon>
    </lineage>
</organism>
<protein>
    <submittedName>
        <fullName evidence="1">Uncharacterized protein</fullName>
    </submittedName>
</protein>
<reference evidence="1" key="1">
    <citation type="journal article" date="2017" name="Nature">
        <title>The sunflower genome provides insights into oil metabolism, flowering and Asterid evolution.</title>
        <authorList>
            <person name="Badouin H."/>
            <person name="Gouzy J."/>
            <person name="Grassa C.J."/>
            <person name="Murat F."/>
            <person name="Staton S.E."/>
            <person name="Cottret L."/>
            <person name="Lelandais-Briere C."/>
            <person name="Owens G.L."/>
            <person name="Carrere S."/>
            <person name="Mayjonade B."/>
            <person name="Legrand L."/>
            <person name="Gill N."/>
            <person name="Kane N.C."/>
            <person name="Bowers J.E."/>
            <person name="Hubner S."/>
            <person name="Bellec A."/>
            <person name="Berard A."/>
            <person name="Berges H."/>
            <person name="Blanchet N."/>
            <person name="Boniface M.C."/>
            <person name="Brunel D."/>
            <person name="Catrice O."/>
            <person name="Chaidir N."/>
            <person name="Claudel C."/>
            <person name="Donnadieu C."/>
            <person name="Faraut T."/>
            <person name="Fievet G."/>
            <person name="Helmstetter N."/>
            <person name="King M."/>
            <person name="Knapp S.J."/>
            <person name="Lai Z."/>
            <person name="Le Paslier M.C."/>
            <person name="Lippi Y."/>
            <person name="Lorenzon L."/>
            <person name="Mandel J.R."/>
            <person name="Marage G."/>
            <person name="Marchand G."/>
            <person name="Marquand E."/>
            <person name="Bret-Mestries E."/>
            <person name="Morien E."/>
            <person name="Nambeesan S."/>
            <person name="Nguyen T."/>
            <person name="Pegot-Espagnet P."/>
            <person name="Pouilly N."/>
            <person name="Raftis F."/>
            <person name="Sallet E."/>
            <person name="Schiex T."/>
            <person name="Thomas J."/>
            <person name="Vandecasteele C."/>
            <person name="Vares D."/>
            <person name="Vear F."/>
            <person name="Vautrin S."/>
            <person name="Crespi M."/>
            <person name="Mangin B."/>
            <person name="Burke J.M."/>
            <person name="Salse J."/>
            <person name="Munos S."/>
            <person name="Vincourt P."/>
            <person name="Rieseberg L.H."/>
            <person name="Langlade N.B."/>
        </authorList>
    </citation>
    <scope>NUCLEOTIDE SEQUENCE</scope>
    <source>
        <tissue evidence="1">Leaves</tissue>
    </source>
</reference>
<comment type="caution">
    <text evidence="1">The sequence shown here is derived from an EMBL/GenBank/DDBJ whole genome shotgun (WGS) entry which is preliminary data.</text>
</comment>
<dbReference type="Proteomes" id="UP000215914">
    <property type="component" value="Unassembled WGS sequence"/>
</dbReference>
<dbReference type="AlphaFoldDB" id="A0A9K3EDV1"/>
<reference evidence="1" key="2">
    <citation type="submission" date="2020-06" db="EMBL/GenBank/DDBJ databases">
        <title>Helianthus annuus Genome sequencing and assembly Release 2.</title>
        <authorList>
            <person name="Gouzy J."/>
            <person name="Langlade N."/>
            <person name="Munos S."/>
        </authorList>
    </citation>
    <scope>NUCLEOTIDE SEQUENCE</scope>
    <source>
        <tissue evidence="1">Leaves</tissue>
    </source>
</reference>
<dbReference type="EMBL" id="MNCJ02000329">
    <property type="protein sequence ID" value="KAF5771320.1"/>
    <property type="molecule type" value="Genomic_DNA"/>
</dbReference>
<sequence length="54" mass="5983">MVCSVSPSSTTYISSQALPTSGFIFLIRYSLFVKDPNKTISTRNMMQYNRAASA</sequence>
<evidence type="ECO:0000313" key="2">
    <source>
        <dbReference type="Proteomes" id="UP000215914"/>
    </source>
</evidence>